<evidence type="ECO:0000313" key="2">
    <source>
        <dbReference type="Proteomes" id="UP000507470"/>
    </source>
</evidence>
<evidence type="ECO:0000313" key="1">
    <source>
        <dbReference type="EMBL" id="CAC5376713.1"/>
    </source>
</evidence>
<reference evidence="1 2" key="1">
    <citation type="submission" date="2020-06" db="EMBL/GenBank/DDBJ databases">
        <authorList>
            <person name="Li R."/>
            <person name="Bekaert M."/>
        </authorList>
    </citation>
    <scope>NUCLEOTIDE SEQUENCE [LARGE SCALE GENOMIC DNA]</scope>
    <source>
        <strain evidence="2">wild</strain>
    </source>
</reference>
<name>A0A6J8B474_MYTCO</name>
<organism evidence="1 2">
    <name type="scientific">Mytilus coruscus</name>
    <name type="common">Sea mussel</name>
    <dbReference type="NCBI Taxonomy" id="42192"/>
    <lineage>
        <taxon>Eukaryota</taxon>
        <taxon>Metazoa</taxon>
        <taxon>Spiralia</taxon>
        <taxon>Lophotrochozoa</taxon>
        <taxon>Mollusca</taxon>
        <taxon>Bivalvia</taxon>
        <taxon>Autobranchia</taxon>
        <taxon>Pteriomorphia</taxon>
        <taxon>Mytilida</taxon>
        <taxon>Mytiloidea</taxon>
        <taxon>Mytilidae</taxon>
        <taxon>Mytilinae</taxon>
        <taxon>Mytilus</taxon>
    </lineage>
</organism>
<accession>A0A6J8B474</accession>
<dbReference type="AlphaFoldDB" id="A0A6J8B474"/>
<keyword evidence="2" id="KW-1185">Reference proteome</keyword>
<dbReference type="EMBL" id="CACVKT020002230">
    <property type="protein sequence ID" value="CAC5376713.1"/>
    <property type="molecule type" value="Genomic_DNA"/>
</dbReference>
<proteinExistence type="predicted"/>
<sequence>MRSEGFDIVADEESASVMSETSNMADEKKYNCSGKKRSSKKINDVHDLEGHMNAKFVEQEQQYSSLNEKLSQLVNILAIERHTEPEAGVARSETVTVTDEAFSAARRPILPLISADEQPNHGNLDTLSICVSDNERQNSGFLFSENAFEHSEYAPSIDNRSLLDLEGVKYTERFQRYLGNKPENTSTATSTTDSNQKTRCNVLGEKFGEDAYAYRSKDKTGIILEQNQIDILKGAWRSDTPKKSLLVKRFGPKAAFGTVPCLFSKELKSLEKIAYQGQLAARMGFITSCYTQQALGILLDNLQSDTPNLDFAVQNVRDIFALSTKTFDQMSRTGSFHHMVRRRATMYDTGLSDLKDYANTVMSLPLTSEGIFGSQFDEKLKEKTERNKQIAECLPNLKRVPSSLPMKRKVTSTNETNDSGFKKGKFDNGFKIPKKPVADFKSGATYTA</sequence>
<gene>
    <name evidence="1" type="ORF">MCOR_13264</name>
</gene>
<dbReference type="Proteomes" id="UP000507470">
    <property type="component" value="Unassembled WGS sequence"/>
</dbReference>
<protein>
    <submittedName>
        <fullName evidence="1">Uncharacterized protein</fullName>
    </submittedName>
</protein>